<keyword evidence="3" id="KW-1185">Reference proteome</keyword>
<dbReference type="EMBL" id="BSNX01000067">
    <property type="protein sequence ID" value="GLQ75303.1"/>
    <property type="molecule type" value="Genomic_DNA"/>
</dbReference>
<gene>
    <name evidence="2" type="ORF">GCM10007932_46650</name>
</gene>
<dbReference type="GO" id="GO:0016758">
    <property type="term" value="F:hexosyltransferase activity"/>
    <property type="evidence" value="ECO:0007669"/>
    <property type="project" value="UniProtKB-ARBA"/>
</dbReference>
<protein>
    <recommendedName>
        <fullName evidence="1">Glycosyltransferase 2-like domain-containing protein</fullName>
    </recommendedName>
</protein>
<proteinExistence type="predicted"/>
<evidence type="ECO:0000313" key="3">
    <source>
        <dbReference type="Proteomes" id="UP001156690"/>
    </source>
</evidence>
<evidence type="ECO:0000313" key="2">
    <source>
        <dbReference type="EMBL" id="GLQ75303.1"/>
    </source>
</evidence>
<reference evidence="3" key="1">
    <citation type="journal article" date="2019" name="Int. J. Syst. Evol. Microbiol.">
        <title>The Global Catalogue of Microorganisms (GCM) 10K type strain sequencing project: providing services to taxonomists for standard genome sequencing and annotation.</title>
        <authorList>
            <consortium name="The Broad Institute Genomics Platform"/>
            <consortium name="The Broad Institute Genome Sequencing Center for Infectious Disease"/>
            <person name="Wu L."/>
            <person name="Ma J."/>
        </authorList>
    </citation>
    <scope>NUCLEOTIDE SEQUENCE [LARGE SCALE GENOMIC DNA]</scope>
    <source>
        <strain evidence="3">NBRC 15640</strain>
    </source>
</reference>
<feature type="domain" description="Glycosyltransferase 2-like" evidence="1">
    <location>
        <begin position="7"/>
        <end position="165"/>
    </location>
</feature>
<dbReference type="SUPFAM" id="SSF53448">
    <property type="entry name" value="Nucleotide-diphospho-sugar transferases"/>
    <property type="match status" value="1"/>
</dbReference>
<dbReference type="Proteomes" id="UP001156690">
    <property type="component" value="Unassembled WGS sequence"/>
</dbReference>
<dbReference type="Pfam" id="PF00535">
    <property type="entry name" value="Glycos_transf_2"/>
    <property type="match status" value="1"/>
</dbReference>
<name>A0AAV5NY45_9VIBR</name>
<dbReference type="PANTHER" id="PTHR22916:SF3">
    <property type="entry name" value="UDP-GLCNAC:BETAGAL BETA-1,3-N-ACETYLGLUCOSAMINYLTRANSFERASE-LIKE PROTEIN 1"/>
    <property type="match status" value="1"/>
</dbReference>
<dbReference type="Gene3D" id="3.90.550.10">
    <property type="entry name" value="Spore Coat Polysaccharide Biosynthesis Protein SpsA, Chain A"/>
    <property type="match status" value="1"/>
</dbReference>
<evidence type="ECO:0000259" key="1">
    <source>
        <dbReference type="Pfam" id="PF00535"/>
    </source>
</evidence>
<comment type="caution">
    <text evidence="2">The sequence shown here is derived from an EMBL/GenBank/DDBJ whole genome shotgun (WGS) entry which is preliminary data.</text>
</comment>
<organism evidence="2 3">
    <name type="scientific">Vibrio penaeicida</name>
    <dbReference type="NCBI Taxonomy" id="104609"/>
    <lineage>
        <taxon>Bacteria</taxon>
        <taxon>Pseudomonadati</taxon>
        <taxon>Pseudomonadota</taxon>
        <taxon>Gammaproteobacteria</taxon>
        <taxon>Vibrionales</taxon>
        <taxon>Vibrionaceae</taxon>
        <taxon>Vibrio</taxon>
    </lineage>
</organism>
<dbReference type="CDD" id="cd00761">
    <property type="entry name" value="Glyco_tranf_GTA_type"/>
    <property type="match status" value="1"/>
</dbReference>
<dbReference type="AlphaFoldDB" id="A0AAV5NY45"/>
<accession>A0AAV5NY45</accession>
<dbReference type="InterPro" id="IPR029044">
    <property type="entry name" value="Nucleotide-diphossugar_trans"/>
</dbReference>
<dbReference type="RefSeq" id="WP_126610056.1">
    <property type="nucleotide sequence ID" value="NZ_AP025144.1"/>
</dbReference>
<sequence length="296" mass="33852">METIKYSVIVPHYNSQQALEILLESIPDRHDVEIIVVDDNSHQPLNIQKQFKNAKLLTKVNDSGVKGAGAARNIALDIATGHWAVFADSDDYFTKQAFDSMDQETADDIDVVFFSPTSIYLHNNQLSNRHIEYEKLISDYLNNGDLSIRYKFYVPWSKVIKMSLIKESNIRFDEVIASNDLMFSLRVGVNLRTFSVSKSTVYCVTSGQGSLTKQFNSAVMTSRLLIELKRNEYCCEHGLKEYRNSVIFVLLKYKRVLNGAMIKRIFNMSLTRKLTVFPINLSNIIDTKLKKRALSN</sequence>
<dbReference type="InterPro" id="IPR001173">
    <property type="entry name" value="Glyco_trans_2-like"/>
</dbReference>
<dbReference type="PANTHER" id="PTHR22916">
    <property type="entry name" value="GLYCOSYLTRANSFERASE"/>
    <property type="match status" value="1"/>
</dbReference>